<comment type="subcellular location">
    <subcellularLocation>
        <location evidence="2">Mitochondrion</location>
    </subcellularLocation>
</comment>
<comment type="caution">
    <text evidence="17">The sequence shown here is derived from an EMBL/GenBank/DDBJ whole genome shotgun (WGS) entry which is preliminary data.</text>
</comment>
<dbReference type="SMART" id="SM01353">
    <property type="entry name" value="AIF_C"/>
    <property type="match status" value="1"/>
</dbReference>
<keyword evidence="4" id="KW-0285">Flavoprotein</keyword>
<proteinExistence type="inferred from homology"/>
<comment type="catalytic activity">
    <reaction evidence="11">
        <text>A + NADH + H(+) = AH2 + NAD(+)</text>
        <dbReference type="Rhea" id="RHEA:11356"/>
        <dbReference type="ChEBI" id="CHEBI:13193"/>
        <dbReference type="ChEBI" id="CHEBI:15378"/>
        <dbReference type="ChEBI" id="CHEBI:17499"/>
        <dbReference type="ChEBI" id="CHEBI:57540"/>
        <dbReference type="ChEBI" id="CHEBI:57945"/>
    </reaction>
</comment>
<feature type="compositionally biased region" description="Pro residues" evidence="12">
    <location>
        <begin position="195"/>
        <end position="209"/>
    </location>
</feature>
<dbReference type="OrthoDB" id="6029at2759"/>
<evidence type="ECO:0000256" key="2">
    <source>
        <dbReference type="ARBA" id="ARBA00004173"/>
    </source>
</evidence>
<evidence type="ECO:0000256" key="3">
    <source>
        <dbReference type="ARBA" id="ARBA00006442"/>
    </source>
</evidence>
<feature type="transmembrane region" description="Helical" evidence="13">
    <location>
        <begin position="114"/>
        <end position="133"/>
    </location>
</feature>
<dbReference type="InterPro" id="IPR016156">
    <property type="entry name" value="FAD/NAD-linked_Rdtase_dimer_sf"/>
</dbReference>
<evidence type="ECO:0000256" key="10">
    <source>
        <dbReference type="ARBA" id="ARBA00023128"/>
    </source>
</evidence>
<keyword evidence="5" id="KW-0053">Apoptosis</keyword>
<dbReference type="EMBL" id="JPKZ01002147">
    <property type="protein sequence ID" value="KHN78197.1"/>
    <property type="molecule type" value="Genomic_DNA"/>
</dbReference>
<evidence type="ECO:0000256" key="13">
    <source>
        <dbReference type="SAM" id="Phobius"/>
    </source>
</evidence>
<dbReference type="GO" id="GO:0016174">
    <property type="term" value="F:NAD(P)H oxidase H2O2-forming activity"/>
    <property type="evidence" value="ECO:0007669"/>
    <property type="project" value="TreeGrafter"/>
</dbReference>
<dbReference type="Pfam" id="PF14721">
    <property type="entry name" value="AIF_C"/>
    <property type="match status" value="1"/>
</dbReference>
<dbReference type="InterPro" id="IPR029324">
    <property type="entry name" value="AIF_C"/>
</dbReference>
<keyword evidence="13" id="KW-0472">Membrane</keyword>
<feature type="region of interest" description="Disordered" evidence="12">
    <location>
        <begin position="186"/>
        <end position="266"/>
    </location>
</feature>
<gene>
    <name evidence="17" type="primary">AIFM1</name>
    <name evidence="17" type="ORF">Tcan_03571</name>
</gene>
<dbReference type="PRINTS" id="PR00368">
    <property type="entry name" value="FADPNR"/>
</dbReference>
<dbReference type="Gene3D" id="3.50.50.60">
    <property type="entry name" value="FAD/NAD(P)-binding domain"/>
    <property type="match status" value="2"/>
</dbReference>
<keyword evidence="8" id="KW-0560">Oxidoreductase</keyword>
<evidence type="ECO:0000256" key="6">
    <source>
        <dbReference type="ARBA" id="ARBA00022827"/>
    </source>
</evidence>
<organism evidence="17 18">
    <name type="scientific">Toxocara canis</name>
    <name type="common">Canine roundworm</name>
    <dbReference type="NCBI Taxonomy" id="6265"/>
    <lineage>
        <taxon>Eukaryota</taxon>
        <taxon>Metazoa</taxon>
        <taxon>Ecdysozoa</taxon>
        <taxon>Nematoda</taxon>
        <taxon>Chromadorea</taxon>
        <taxon>Rhabditida</taxon>
        <taxon>Spirurina</taxon>
        <taxon>Ascaridomorpha</taxon>
        <taxon>Ascaridoidea</taxon>
        <taxon>Toxocaridae</taxon>
        <taxon>Toxocara</taxon>
    </lineage>
</organism>
<dbReference type="InterPro" id="IPR031973">
    <property type="entry name" value="Deltameth_res_prag01"/>
</dbReference>
<dbReference type="Gene3D" id="3.30.390.30">
    <property type="match status" value="1"/>
</dbReference>
<feature type="compositionally biased region" description="Basic and acidic residues" evidence="12">
    <location>
        <begin position="69"/>
        <end position="85"/>
    </location>
</feature>
<feature type="region of interest" description="Disordered" evidence="12">
    <location>
        <begin position="37"/>
        <end position="91"/>
    </location>
</feature>
<dbReference type="OMA" id="RSIFFEH"/>
<evidence type="ECO:0000256" key="7">
    <source>
        <dbReference type="ARBA" id="ARBA00022946"/>
    </source>
</evidence>
<dbReference type="SUPFAM" id="SSF55424">
    <property type="entry name" value="FAD/NAD-linked reductases, dimerisation (C-terminal) domain"/>
    <property type="match status" value="1"/>
</dbReference>
<evidence type="ECO:0000256" key="12">
    <source>
        <dbReference type="SAM" id="MobiDB-lite"/>
    </source>
</evidence>
<dbReference type="InterPro" id="IPR023753">
    <property type="entry name" value="FAD/NAD-binding_dom"/>
</dbReference>
<dbReference type="InterPro" id="IPR036188">
    <property type="entry name" value="FAD/NAD-bd_sf"/>
</dbReference>
<evidence type="ECO:0000256" key="8">
    <source>
        <dbReference type="ARBA" id="ARBA00023002"/>
    </source>
</evidence>
<dbReference type="GO" id="GO:0046983">
    <property type="term" value="F:protein dimerization activity"/>
    <property type="evidence" value="ECO:0007669"/>
    <property type="project" value="InterPro"/>
</dbReference>
<evidence type="ECO:0000313" key="17">
    <source>
        <dbReference type="EMBL" id="KHN78197.1"/>
    </source>
</evidence>
<dbReference type="GO" id="GO:0071949">
    <property type="term" value="F:FAD binding"/>
    <property type="evidence" value="ECO:0007669"/>
    <property type="project" value="TreeGrafter"/>
</dbReference>
<evidence type="ECO:0000259" key="15">
    <source>
        <dbReference type="Pfam" id="PF14721"/>
    </source>
</evidence>
<feature type="domain" description="Mitochondrial apoptosis-inducing factor C-terminal" evidence="15">
    <location>
        <begin position="608"/>
        <end position="656"/>
    </location>
</feature>
<dbReference type="InterPro" id="IPR050446">
    <property type="entry name" value="FAD-oxidoreductase/Apoptosis"/>
</dbReference>
<evidence type="ECO:0000256" key="5">
    <source>
        <dbReference type="ARBA" id="ARBA00022703"/>
    </source>
</evidence>
<evidence type="ECO:0000313" key="18">
    <source>
        <dbReference type="Proteomes" id="UP000031036"/>
    </source>
</evidence>
<keyword evidence="18" id="KW-1185">Reference proteome</keyword>
<evidence type="ECO:0000256" key="1">
    <source>
        <dbReference type="ARBA" id="ARBA00001974"/>
    </source>
</evidence>
<dbReference type="AlphaFoldDB" id="A0A0B2V9Q0"/>
<reference evidence="17 18" key="1">
    <citation type="submission" date="2014-11" db="EMBL/GenBank/DDBJ databases">
        <title>Genetic blueprint of the zoonotic pathogen Toxocara canis.</title>
        <authorList>
            <person name="Zhu X.-Q."/>
            <person name="Korhonen P.K."/>
            <person name="Cai H."/>
            <person name="Young N.D."/>
            <person name="Nejsum P."/>
            <person name="von Samson-Himmelstjerna G."/>
            <person name="Boag P.R."/>
            <person name="Tan P."/>
            <person name="Li Q."/>
            <person name="Min J."/>
            <person name="Yang Y."/>
            <person name="Wang X."/>
            <person name="Fang X."/>
            <person name="Hall R.S."/>
            <person name="Hofmann A."/>
            <person name="Sternberg P.W."/>
            <person name="Jex A.R."/>
            <person name="Gasser R.B."/>
        </authorList>
    </citation>
    <scope>NUCLEOTIDE SEQUENCE [LARGE SCALE GENOMIC DNA]</scope>
    <source>
        <strain evidence="17">PN_DK_2014</strain>
    </source>
</reference>
<evidence type="ECO:0000259" key="16">
    <source>
        <dbReference type="Pfam" id="PF16020"/>
    </source>
</evidence>
<keyword evidence="13" id="KW-1133">Transmembrane helix</keyword>
<dbReference type="Pfam" id="PF16020">
    <property type="entry name" value="Deltameth_res"/>
    <property type="match status" value="1"/>
</dbReference>
<name>A0A0B2V9Q0_TOXCA</name>
<sequence>MLHRLCALSGRLFYVPRVHPSTSQCVIARYFSDDHHPPRDVHIPVPSSRPSPPRPASKPLPTSSPTEATKPKSEIHKGAESHDVENPGPPVTLDYMPVPFQKYRTVYNELQSKFNMYLVVGVALLGISLYLGIKEDLFAKEALRPPASYRNRKKAYLLESTSKKAESEPPPSPPPAAIVEESALEHEAVKQVETQPPPPPPSPPSPPEKPAARGAMPIVMGTREHRDEHAKEEQVRTDTEREEVDAALRQKEKPASKSKESWSPERYSHLPEEIPYLLIGAGTAAYYAALSIRARDADAKVLMIGEENQLPYNRPPLSKELWWYGDERMSETLEYKGLSGKKKDVYYETHGFYVPPDEIKDAEHGGVSLVMGHRVVKLDPIAHYAYLDDGRKIKYGKCLIATGGTPRNLPVFENAGEKVNSKVTLFRTIDDLRKLDEVAKKSRSITVVGGGFLGSELAYSLNKRYASSSLKVTQVFPEKGNVAEVLPEFLSEHTTKELRSCGVNVISETDVQDAVVDDHGCLKLALSNGEVLHTDHVVVAVGITPNTELAKASGLEEDKKNGGFIVDAELRARSDIWVAGDASSFYDVKLGRRRVEHWEHAQVTGRLAGENMTHGSRPYWHQSSYYSLIAPNAHFQAIGRADSSLPTVSVFAASKDDSDELSKGVVFYMEGKQVVGMVLFNVFGSGIDIARRIISDGREHDDLKEVAKLFELHTNDEEEEKESANH</sequence>
<keyword evidence="13" id="KW-0812">Transmembrane</keyword>
<keyword evidence="9" id="KW-0520">NAD</keyword>
<keyword evidence="6" id="KW-0274">FAD</keyword>
<evidence type="ECO:0000256" key="11">
    <source>
        <dbReference type="ARBA" id="ARBA00047786"/>
    </source>
</evidence>
<dbReference type="Pfam" id="PF07992">
    <property type="entry name" value="Pyr_redox_2"/>
    <property type="match status" value="1"/>
</dbReference>
<evidence type="ECO:0000259" key="14">
    <source>
        <dbReference type="Pfam" id="PF07992"/>
    </source>
</evidence>
<comment type="similarity">
    <text evidence="3">Belongs to the FAD-dependent oxidoreductase family.</text>
</comment>
<dbReference type="STRING" id="6265.A0A0B2V9Q0"/>
<dbReference type="PANTHER" id="PTHR43557:SF4">
    <property type="entry name" value="APOPTOSIS-INDUCING FACTOR 1, MITOCHONDRIAL"/>
    <property type="match status" value="1"/>
</dbReference>
<feature type="compositionally biased region" description="Pro residues" evidence="12">
    <location>
        <begin position="47"/>
        <end position="58"/>
    </location>
</feature>
<feature type="domain" description="FAD/NAD(P)-binding" evidence="14">
    <location>
        <begin position="277"/>
        <end position="604"/>
    </location>
</feature>
<feature type="domain" description="Deltamethrin resistance protein prag01" evidence="16">
    <location>
        <begin position="96"/>
        <end position="138"/>
    </location>
</feature>
<dbReference type="Proteomes" id="UP000031036">
    <property type="component" value="Unassembled WGS sequence"/>
</dbReference>
<evidence type="ECO:0000256" key="4">
    <source>
        <dbReference type="ARBA" id="ARBA00022630"/>
    </source>
</evidence>
<keyword evidence="10" id="KW-0496">Mitochondrion</keyword>
<dbReference type="SUPFAM" id="SSF51905">
    <property type="entry name" value="FAD/NAD(P)-binding domain"/>
    <property type="match status" value="2"/>
</dbReference>
<protein>
    <submittedName>
        <fullName evidence="17">Apoptosis-inducing factor 1, mitochondrial</fullName>
    </submittedName>
</protein>
<dbReference type="GO" id="GO:0033108">
    <property type="term" value="P:mitochondrial respiratory chain complex assembly"/>
    <property type="evidence" value="ECO:0007669"/>
    <property type="project" value="TreeGrafter"/>
</dbReference>
<accession>A0A0B2V9Q0</accession>
<dbReference type="GO" id="GO:0005739">
    <property type="term" value="C:mitochondrion"/>
    <property type="evidence" value="ECO:0007669"/>
    <property type="project" value="UniProtKB-SubCell"/>
</dbReference>
<dbReference type="PANTHER" id="PTHR43557">
    <property type="entry name" value="APOPTOSIS-INDUCING FACTOR 1"/>
    <property type="match status" value="1"/>
</dbReference>
<feature type="compositionally biased region" description="Basic and acidic residues" evidence="12">
    <location>
        <begin position="222"/>
        <end position="266"/>
    </location>
</feature>
<dbReference type="GO" id="GO:0006915">
    <property type="term" value="P:apoptotic process"/>
    <property type="evidence" value="ECO:0007669"/>
    <property type="project" value="UniProtKB-KW"/>
</dbReference>
<keyword evidence="7" id="KW-0809">Transit peptide</keyword>
<comment type="cofactor">
    <cofactor evidence="1">
        <name>FAD</name>
        <dbReference type="ChEBI" id="CHEBI:57692"/>
    </cofactor>
</comment>
<dbReference type="PRINTS" id="PR00411">
    <property type="entry name" value="PNDRDTASEI"/>
</dbReference>
<evidence type="ECO:0000256" key="9">
    <source>
        <dbReference type="ARBA" id="ARBA00023027"/>
    </source>
</evidence>